<organism evidence="2 3">
    <name type="scientific">Steinernema glaseri</name>
    <dbReference type="NCBI Taxonomy" id="37863"/>
    <lineage>
        <taxon>Eukaryota</taxon>
        <taxon>Metazoa</taxon>
        <taxon>Ecdysozoa</taxon>
        <taxon>Nematoda</taxon>
        <taxon>Chromadorea</taxon>
        <taxon>Rhabditida</taxon>
        <taxon>Tylenchina</taxon>
        <taxon>Panagrolaimomorpha</taxon>
        <taxon>Strongyloidoidea</taxon>
        <taxon>Steinernematidae</taxon>
        <taxon>Steinernema</taxon>
    </lineage>
</organism>
<proteinExistence type="predicted"/>
<keyword evidence="2" id="KW-1185">Reference proteome</keyword>
<dbReference type="Proteomes" id="UP000095287">
    <property type="component" value="Unplaced"/>
</dbReference>
<reference evidence="3" key="1">
    <citation type="submission" date="2016-11" db="UniProtKB">
        <authorList>
            <consortium name="WormBaseParasite"/>
        </authorList>
    </citation>
    <scope>IDENTIFICATION</scope>
</reference>
<sequence>MFEVPLIASSALDELHHAQVYVAEARKLYNMLPGAEHVRWRLLAAFSPILAPMNDTCFALNADILNRMAEEARTYLSTVRDTSGDNDQYLKTHGANHNIESIHQMTPTGLPPHDLTLKVTSSRQGHRHDYQEPVHEPAQRDSTRSTRRSSGSSSPFESLSPTRPTRPRDRSFLRTAFALDENRPSQKDGSSCGLVANSDFTLMVKGSIHTKGKRSALTRANNALETTINELEKLVTTPIEPPEDEEQQPKYFSNKSLEIKLAQLDLEHYIEEVNRAMKYEQAFKGPAGLVHSRVMLKVPLIAPSALDELHHAQIHVAEARKLYDYDNMLPGAEHVRWRLLTAFSPILAAQHALKNGVCSG</sequence>
<feature type="compositionally biased region" description="Low complexity" evidence="1">
    <location>
        <begin position="148"/>
        <end position="163"/>
    </location>
</feature>
<evidence type="ECO:0000313" key="3">
    <source>
        <dbReference type="WBParaSite" id="L893_g26889.t1"/>
    </source>
</evidence>
<protein>
    <submittedName>
        <fullName evidence="3">Uncharacterized protein</fullName>
    </submittedName>
</protein>
<feature type="compositionally biased region" description="Basic and acidic residues" evidence="1">
    <location>
        <begin position="127"/>
        <end position="144"/>
    </location>
</feature>
<feature type="region of interest" description="Disordered" evidence="1">
    <location>
        <begin position="103"/>
        <end position="170"/>
    </location>
</feature>
<dbReference type="WBParaSite" id="L893_g26889.t1">
    <property type="protein sequence ID" value="L893_g26889.t1"/>
    <property type="gene ID" value="L893_g26889"/>
</dbReference>
<accession>A0A1I7ZJ34</accession>
<evidence type="ECO:0000313" key="2">
    <source>
        <dbReference type="Proteomes" id="UP000095287"/>
    </source>
</evidence>
<dbReference type="AlphaFoldDB" id="A0A1I7ZJ34"/>
<name>A0A1I7ZJ34_9BILA</name>
<evidence type="ECO:0000256" key="1">
    <source>
        <dbReference type="SAM" id="MobiDB-lite"/>
    </source>
</evidence>